<keyword evidence="2" id="KW-0675">Receptor</keyword>
<sequence length="470" mass="51672">MHKKIVLLMSLPAALFLHAQDVSEIRNTATVYGNNMTQGTAKYMGMAGAMGAIGGDVSAVSVNPAGVGVYITGDFQGTLGINSYKNTSTLNNYNLSYKKNNTNLNQLGGVLSFPLYGSNWKFVNIGVGYINQNLDDYVETPGDQSISRSVQRIRQGQQFTDSEMYDGHGYNRTGHLTKTNLTVGGNYNNKIYVGMGLNFHTADFDQGDSYRGVFASDKSSVVYDKQYSPYTESSSGFSISAGIIGKITNEFRLGASLESPTWWNIDRAYTQYSVSQDNGPITSVDIYNERRDFRSPAKATFSAALIPSKDFAFNVDYTIGLSKPKYTTASATNDQLNNFFSDSYKSLSEFKVGAEYRFEGLRLRAGYAFANNPFDKGSLLTTSGSKESFNNLYVGKRNTLGLGIGYDFRSFYIDAAYQNVKYDYNNPFLGGSYATLDKSLVSGGTNLDASIVSSVKNQQNNVFITLGYRF</sequence>
<organism evidence="2 3">
    <name type="scientific">Elizabethkingia anophelis NUHP1</name>
    <dbReference type="NCBI Taxonomy" id="1338011"/>
    <lineage>
        <taxon>Bacteria</taxon>
        <taxon>Pseudomonadati</taxon>
        <taxon>Bacteroidota</taxon>
        <taxon>Flavobacteriia</taxon>
        <taxon>Flavobacteriales</taxon>
        <taxon>Weeksellaceae</taxon>
        <taxon>Elizabethkingia</taxon>
    </lineage>
</organism>
<gene>
    <name evidence="2" type="ORF">BD94_2736</name>
</gene>
<dbReference type="Proteomes" id="UP000028933">
    <property type="component" value="Chromosome"/>
</dbReference>
<keyword evidence="1" id="KW-0732">Signal</keyword>
<feature type="signal peptide" evidence="1">
    <location>
        <begin position="1"/>
        <end position="19"/>
    </location>
</feature>
<proteinExistence type="predicted"/>
<dbReference type="AlphaFoldDB" id="A0A077EFU5"/>
<dbReference type="RefSeq" id="WP_024565890.1">
    <property type="nucleotide sequence ID" value="NZ_CP007547.1"/>
</dbReference>
<dbReference type="STRING" id="1338011.BD94_2736"/>
<dbReference type="KEGG" id="eao:BD94_2736"/>
<reference evidence="2" key="1">
    <citation type="journal article" date="2013" name="Lancet">
        <title>First case of E anophelis outbreak in an intensive-care unit.</title>
        <authorList>
            <person name="Teo J."/>
            <person name="Tan S.Y."/>
            <person name="Tay M."/>
            <person name="Ding Y."/>
            <person name="Kjelleberg S."/>
            <person name="Givskov M."/>
            <person name="Lin R.T."/>
            <person name="Yang L."/>
        </authorList>
    </citation>
    <scope>NUCLEOTIDE SEQUENCE [LARGE SCALE GENOMIC DNA]</scope>
    <source>
        <strain evidence="2">NUHP1</strain>
    </source>
</reference>
<evidence type="ECO:0000256" key="1">
    <source>
        <dbReference type="SAM" id="SignalP"/>
    </source>
</evidence>
<protein>
    <submittedName>
        <fullName evidence="2">Putative hemin receptor</fullName>
    </submittedName>
</protein>
<dbReference type="eggNOG" id="COG2067">
    <property type="taxonomic scope" value="Bacteria"/>
</dbReference>
<reference evidence="2" key="2">
    <citation type="journal article" date="2015" name="Genome Biol. Evol.">
        <title>Complete Genome Sequence and Transcriptomic Analysis of the Novel Pathogen Elizabethkingia anophelis in Response to Oxidative Stress.</title>
        <authorList>
            <person name="Li Y."/>
            <person name="Liu Y."/>
            <person name="Chew S.C."/>
            <person name="Tay M."/>
            <person name="Salido M.M."/>
            <person name="Teo J."/>
            <person name="Lauro F.M."/>
            <person name="Givskov M."/>
            <person name="Yang L."/>
        </authorList>
    </citation>
    <scope>NUCLEOTIDE SEQUENCE</scope>
    <source>
        <strain evidence="2">NUHP1</strain>
    </source>
</reference>
<evidence type="ECO:0000313" key="2">
    <source>
        <dbReference type="EMBL" id="AIL46511.1"/>
    </source>
</evidence>
<dbReference type="Gene3D" id="2.40.160.60">
    <property type="entry name" value="Outer membrane protein transport protein (OMPP1/FadL/TodX)"/>
    <property type="match status" value="1"/>
</dbReference>
<accession>A0A077EFU5</accession>
<feature type="chain" id="PRO_5001717743" evidence="1">
    <location>
        <begin position="20"/>
        <end position="470"/>
    </location>
</feature>
<dbReference type="EMBL" id="CP007547">
    <property type="protein sequence ID" value="AIL46511.1"/>
    <property type="molecule type" value="Genomic_DNA"/>
</dbReference>
<dbReference type="HOGENOM" id="CLU_034649_0_0_10"/>
<name>A0A077EFU5_9FLAO</name>
<dbReference type="SUPFAM" id="SSF56935">
    <property type="entry name" value="Porins"/>
    <property type="match status" value="1"/>
</dbReference>
<evidence type="ECO:0000313" key="3">
    <source>
        <dbReference type="Proteomes" id="UP000028933"/>
    </source>
</evidence>